<keyword evidence="5" id="KW-1185">Reference proteome</keyword>
<gene>
    <name evidence="4" type="ORF">EGT51_08940</name>
</gene>
<reference evidence="4 5" key="1">
    <citation type="submission" date="2018-10" db="EMBL/GenBank/DDBJ databases">
        <title>Lactobacillus sp. R7 and Lactobacillus sp. R19 isolated from fermented mustard green product of Taiwan.</title>
        <authorList>
            <person name="Lin S.-T."/>
        </authorList>
    </citation>
    <scope>NUCLEOTIDE SEQUENCE [LARGE SCALE GENOMIC DNA]</scope>
    <source>
        <strain evidence="4 5">BCRC 81129</strain>
    </source>
</reference>
<keyword evidence="2" id="KW-0378">Hydrolase</keyword>
<dbReference type="OrthoDB" id="9815027at2"/>
<evidence type="ECO:0000313" key="5">
    <source>
        <dbReference type="Proteomes" id="UP000297348"/>
    </source>
</evidence>
<protein>
    <submittedName>
        <fullName evidence="4">N-acyl-D-amino-acid deacylase</fullName>
    </submittedName>
</protein>
<dbReference type="FunFam" id="3.20.20.140:FF:000019">
    <property type="entry name" value="Cytosine deaminase"/>
    <property type="match status" value="1"/>
</dbReference>
<feature type="domain" description="Amidohydrolase 3" evidence="3">
    <location>
        <begin position="40"/>
        <end position="396"/>
    </location>
</feature>
<dbReference type="Gene3D" id="3.20.20.140">
    <property type="entry name" value="Metal-dependent hydrolases"/>
    <property type="match status" value="1"/>
</dbReference>
<dbReference type="CDD" id="cd01293">
    <property type="entry name" value="Bact_CD"/>
    <property type="match status" value="1"/>
</dbReference>
<dbReference type="EMBL" id="RKLX01000014">
    <property type="protein sequence ID" value="TGD18281.1"/>
    <property type="molecule type" value="Genomic_DNA"/>
</dbReference>
<dbReference type="GO" id="GO:0046872">
    <property type="term" value="F:metal ion binding"/>
    <property type="evidence" value="ECO:0007669"/>
    <property type="project" value="UniProtKB-KW"/>
</dbReference>
<name>A0A4Z0J6X1_9LACO</name>
<keyword evidence="1" id="KW-0479">Metal-binding</keyword>
<dbReference type="GO" id="GO:0016814">
    <property type="term" value="F:hydrolase activity, acting on carbon-nitrogen (but not peptide) bonds, in cyclic amidines"/>
    <property type="evidence" value="ECO:0007669"/>
    <property type="project" value="TreeGrafter"/>
</dbReference>
<dbReference type="InterPro" id="IPR013108">
    <property type="entry name" value="Amidohydro_3"/>
</dbReference>
<organism evidence="4 5">
    <name type="scientific">Levilactobacillus suantsaiihabitans</name>
    <dbReference type="NCBI Taxonomy" id="2487722"/>
    <lineage>
        <taxon>Bacteria</taxon>
        <taxon>Bacillati</taxon>
        <taxon>Bacillota</taxon>
        <taxon>Bacilli</taxon>
        <taxon>Lactobacillales</taxon>
        <taxon>Lactobacillaceae</taxon>
        <taxon>Levilactobacillus</taxon>
    </lineage>
</organism>
<evidence type="ECO:0000256" key="1">
    <source>
        <dbReference type="ARBA" id="ARBA00022723"/>
    </source>
</evidence>
<dbReference type="PANTHER" id="PTHR32027:SF9">
    <property type="entry name" value="BLL3847 PROTEIN"/>
    <property type="match status" value="1"/>
</dbReference>
<comment type="caution">
    <text evidence="4">The sequence shown here is derived from an EMBL/GenBank/DDBJ whole genome shotgun (WGS) entry which is preliminary data.</text>
</comment>
<dbReference type="PANTHER" id="PTHR32027">
    <property type="entry name" value="CYTOSINE DEAMINASE"/>
    <property type="match status" value="1"/>
</dbReference>
<sequence>MDILFKQVRLNDNESLKDVAIDNGKIVKIAPEINEPADKVIAGDGHVLIPGLVESHIHLDKALISNRVHNQSGTLKEAIAVTAKAKPTFTREDIYARAKKALEMEIEHGVTSMRTHAEFSPEAGFDGFKTILQLKEEYKDMLDMQVVAFPQDGIFKLPGMTKMMDEAMQMGADVVGGIPYVDPDPKQHIDYIFELAKKYNKDVDFHQDFFDDADKLTVQYIAEKTIQEHWEGRVTVGHETALAAVPPEKLKPIIELLHKAQVNVISLPETDLHLGGRTDTYNVRRCVTPIRKLRDGGVNVALSTNNIRNPFTPFGNGDIMQVGFLAVPVAHLGGLDDLPTVLDMLTNNPAKILHLPAYGVQEGDDADLVLLDTKVKNDAVIDIPDRLYVLKNGRITVTTERKVSVFRGNTVGVK</sequence>
<accession>A0A4Z0J6X1</accession>
<dbReference type="InterPro" id="IPR032466">
    <property type="entry name" value="Metal_Hydrolase"/>
</dbReference>
<dbReference type="SUPFAM" id="SSF51556">
    <property type="entry name" value="Metallo-dependent hydrolases"/>
    <property type="match status" value="1"/>
</dbReference>
<dbReference type="InterPro" id="IPR052349">
    <property type="entry name" value="Metallo-hydrolase_Enzymes"/>
</dbReference>
<dbReference type="Gene3D" id="2.30.40.10">
    <property type="entry name" value="Urease, subunit C, domain 1"/>
    <property type="match status" value="1"/>
</dbReference>
<dbReference type="Pfam" id="PF07969">
    <property type="entry name" value="Amidohydro_3"/>
    <property type="match status" value="1"/>
</dbReference>
<evidence type="ECO:0000256" key="2">
    <source>
        <dbReference type="ARBA" id="ARBA00022801"/>
    </source>
</evidence>
<dbReference type="GO" id="GO:0019239">
    <property type="term" value="F:deaminase activity"/>
    <property type="evidence" value="ECO:0007669"/>
    <property type="project" value="UniProtKB-ARBA"/>
</dbReference>
<dbReference type="Proteomes" id="UP000297348">
    <property type="component" value="Unassembled WGS sequence"/>
</dbReference>
<dbReference type="AlphaFoldDB" id="A0A4Z0J6X1"/>
<proteinExistence type="predicted"/>
<dbReference type="InterPro" id="IPR011059">
    <property type="entry name" value="Metal-dep_hydrolase_composite"/>
</dbReference>
<evidence type="ECO:0000313" key="4">
    <source>
        <dbReference type="EMBL" id="TGD18281.1"/>
    </source>
</evidence>
<dbReference type="RefSeq" id="WP_135368350.1">
    <property type="nucleotide sequence ID" value="NZ_RKLX01000014.1"/>
</dbReference>
<dbReference type="SUPFAM" id="SSF51338">
    <property type="entry name" value="Composite domain of metallo-dependent hydrolases"/>
    <property type="match status" value="1"/>
</dbReference>
<evidence type="ECO:0000259" key="3">
    <source>
        <dbReference type="Pfam" id="PF07969"/>
    </source>
</evidence>